<dbReference type="InterPro" id="IPR052534">
    <property type="entry name" value="Extracell_DNA_Util/SecSys_Comp"/>
</dbReference>
<reference evidence="4" key="1">
    <citation type="submission" date="2016-10" db="EMBL/GenBank/DDBJ databases">
        <authorList>
            <person name="Varghese N."/>
            <person name="Submissions S."/>
        </authorList>
    </citation>
    <scope>NUCLEOTIDE SEQUENCE [LARGE SCALE GENOMIC DNA]</scope>
    <source>
        <strain evidence="4">DSM 7481</strain>
    </source>
</reference>
<evidence type="ECO:0000313" key="4">
    <source>
        <dbReference type="Proteomes" id="UP000199517"/>
    </source>
</evidence>
<keyword evidence="2" id="KW-0472">Membrane</keyword>
<evidence type="ECO:0000256" key="1">
    <source>
        <dbReference type="SAM" id="MobiDB-lite"/>
    </source>
</evidence>
<dbReference type="InterPro" id="IPR007813">
    <property type="entry name" value="PilN"/>
</dbReference>
<dbReference type="Pfam" id="PF05137">
    <property type="entry name" value="PilN"/>
    <property type="match status" value="1"/>
</dbReference>
<dbReference type="OrthoDB" id="8906642at2"/>
<keyword evidence="4" id="KW-1185">Reference proteome</keyword>
<sequence>MPSLSSEARFLGVDLRALWREIRQPWLRMHDWPALAWLTPAASVRVLHPDGQQTFWLGDERQGGLAGVGKPPFVAVELPEELVLRRSLALPAMAAVDVANASALEARAISPFVNDDLAWGHRAHWLSSGNVRSDVVLASRRQIAQYLATRLDGLGDIEPEVWVLNGEGQPVVLEGYGESLRYAHALRWRRAGYALLVLIGLLSLAVMITPSLQLRFRALEAAQSYADVAKRTAPVVRQRELLMQSAEKLTLLSELVATRIEPLKVLEKLTQLLPDDTALQSFRLQGSKVTIAGMTSNSSALMQLLGNEAGFKEVRAPSAATRMGNTGKEAFSIEFQLDPQVFGAPVSMLPKTGVPGANALAPMASAPSASVSSTPRAESMPSPAASVAASAATATAAVPRPPAAQGGATFGGTAAASTVSVTKSASSFPASVTRDKP</sequence>
<organism evidence="3 4">
    <name type="scientific">Paracidovorax konjaci</name>
    <dbReference type="NCBI Taxonomy" id="32040"/>
    <lineage>
        <taxon>Bacteria</taxon>
        <taxon>Pseudomonadati</taxon>
        <taxon>Pseudomonadota</taxon>
        <taxon>Betaproteobacteria</taxon>
        <taxon>Burkholderiales</taxon>
        <taxon>Comamonadaceae</taxon>
        <taxon>Paracidovorax</taxon>
    </lineage>
</organism>
<feature type="region of interest" description="Disordered" evidence="1">
    <location>
        <begin position="389"/>
        <end position="437"/>
    </location>
</feature>
<keyword evidence="2" id="KW-0812">Transmembrane</keyword>
<protein>
    <submittedName>
        <fullName evidence="3">General secretion pathway protein L</fullName>
    </submittedName>
</protein>
<proteinExistence type="predicted"/>
<dbReference type="Proteomes" id="UP000199517">
    <property type="component" value="Unassembled WGS sequence"/>
</dbReference>
<dbReference type="PANTHER" id="PTHR40278">
    <property type="entry name" value="DNA UTILIZATION PROTEIN HOFN"/>
    <property type="match status" value="1"/>
</dbReference>
<evidence type="ECO:0000313" key="3">
    <source>
        <dbReference type="EMBL" id="SFD43078.1"/>
    </source>
</evidence>
<dbReference type="EMBL" id="FOMQ01000002">
    <property type="protein sequence ID" value="SFD43078.1"/>
    <property type="molecule type" value="Genomic_DNA"/>
</dbReference>
<accession>A0A1I1SEN1</accession>
<keyword evidence="2" id="KW-1133">Transmembrane helix</keyword>
<dbReference type="AlphaFoldDB" id="A0A1I1SEN1"/>
<name>A0A1I1SEN1_9BURK</name>
<feature type="compositionally biased region" description="Low complexity" evidence="1">
    <location>
        <begin position="389"/>
        <end position="427"/>
    </location>
</feature>
<evidence type="ECO:0000256" key="2">
    <source>
        <dbReference type="SAM" id="Phobius"/>
    </source>
</evidence>
<feature type="transmembrane region" description="Helical" evidence="2">
    <location>
        <begin position="191"/>
        <end position="212"/>
    </location>
</feature>
<dbReference type="STRING" id="32040.SAMN04489710_10234"/>
<gene>
    <name evidence="3" type="ORF">SAMN04489710_10234</name>
</gene>
<dbReference type="PANTHER" id="PTHR40278:SF1">
    <property type="entry name" value="DNA UTILIZATION PROTEIN HOFN"/>
    <property type="match status" value="1"/>
</dbReference>
<dbReference type="RefSeq" id="WP_092949646.1">
    <property type="nucleotide sequence ID" value="NZ_FOMQ01000002.1"/>
</dbReference>